<dbReference type="Gene3D" id="3.40.50.150">
    <property type="entry name" value="Vaccinia Virus protein VP39"/>
    <property type="match status" value="1"/>
</dbReference>
<evidence type="ECO:0000313" key="5">
    <source>
        <dbReference type="Proteomes" id="UP000318102"/>
    </source>
</evidence>
<dbReference type="SUPFAM" id="SSF53448">
    <property type="entry name" value="Nucleotide-diphospho-sugar transferases"/>
    <property type="match status" value="1"/>
</dbReference>
<dbReference type="GO" id="GO:0016758">
    <property type="term" value="F:hexosyltransferase activity"/>
    <property type="evidence" value="ECO:0007669"/>
    <property type="project" value="UniProtKB-ARBA"/>
</dbReference>
<comment type="caution">
    <text evidence="4">The sequence shown here is derived from an EMBL/GenBank/DDBJ whole genome shotgun (WGS) entry which is preliminary data.</text>
</comment>
<keyword evidence="5" id="KW-1185">Reference proteome</keyword>
<evidence type="ECO:0000256" key="1">
    <source>
        <dbReference type="ARBA" id="ARBA00006739"/>
    </source>
</evidence>
<dbReference type="AlphaFoldDB" id="A0A559IP65"/>
<evidence type="ECO:0000313" key="4">
    <source>
        <dbReference type="EMBL" id="TVX89439.1"/>
    </source>
</evidence>
<feature type="domain" description="Glycosyltransferase 2-like" evidence="2">
    <location>
        <begin position="323"/>
        <end position="437"/>
    </location>
</feature>
<dbReference type="InterPro" id="IPR029063">
    <property type="entry name" value="SAM-dependent_MTases_sf"/>
</dbReference>
<evidence type="ECO:0000259" key="3">
    <source>
        <dbReference type="Pfam" id="PF08241"/>
    </source>
</evidence>
<dbReference type="SUPFAM" id="SSF53335">
    <property type="entry name" value="S-adenosyl-L-methionine-dependent methyltransferases"/>
    <property type="match status" value="1"/>
</dbReference>
<dbReference type="RefSeq" id="WP_144991938.1">
    <property type="nucleotide sequence ID" value="NZ_VNJK01000002.1"/>
</dbReference>
<dbReference type="Pfam" id="PF00535">
    <property type="entry name" value="Glycos_transf_2"/>
    <property type="match status" value="1"/>
</dbReference>
<name>A0A559IP65_9BACL</name>
<comment type="similarity">
    <text evidence="1">Belongs to the glycosyltransferase 2 family.</text>
</comment>
<protein>
    <submittedName>
        <fullName evidence="4">Glycosyltransferase</fullName>
    </submittedName>
</protein>
<dbReference type="PANTHER" id="PTHR22916">
    <property type="entry name" value="GLYCOSYLTRANSFERASE"/>
    <property type="match status" value="1"/>
</dbReference>
<organism evidence="4 5">
    <name type="scientific">Paenibacillus agilis</name>
    <dbReference type="NCBI Taxonomy" id="3020863"/>
    <lineage>
        <taxon>Bacteria</taxon>
        <taxon>Bacillati</taxon>
        <taxon>Bacillota</taxon>
        <taxon>Bacilli</taxon>
        <taxon>Bacillales</taxon>
        <taxon>Paenibacillaceae</taxon>
        <taxon>Paenibacillus</taxon>
    </lineage>
</organism>
<dbReference type="InterPro" id="IPR013216">
    <property type="entry name" value="Methyltransf_11"/>
</dbReference>
<evidence type="ECO:0000259" key="2">
    <source>
        <dbReference type="Pfam" id="PF00535"/>
    </source>
</evidence>
<gene>
    <name evidence="4" type="ORF">FPZ44_16795</name>
</gene>
<dbReference type="CDD" id="cd02440">
    <property type="entry name" value="AdoMet_MTases"/>
    <property type="match status" value="1"/>
</dbReference>
<dbReference type="InterPro" id="IPR001173">
    <property type="entry name" value="Glyco_trans_2-like"/>
</dbReference>
<dbReference type="PANTHER" id="PTHR22916:SF3">
    <property type="entry name" value="UDP-GLCNAC:BETAGAL BETA-1,3-N-ACETYLGLUCOSAMINYLTRANSFERASE-LIKE PROTEIN 1"/>
    <property type="match status" value="1"/>
</dbReference>
<dbReference type="EMBL" id="VNJK01000002">
    <property type="protein sequence ID" value="TVX89439.1"/>
    <property type="molecule type" value="Genomic_DNA"/>
</dbReference>
<reference evidence="4 5" key="1">
    <citation type="submission" date="2019-07" db="EMBL/GenBank/DDBJ databases">
        <authorList>
            <person name="Kim J."/>
        </authorList>
    </citation>
    <scope>NUCLEOTIDE SEQUENCE [LARGE SCALE GENOMIC DNA]</scope>
    <source>
        <strain evidence="4 5">N4</strain>
    </source>
</reference>
<dbReference type="OrthoDB" id="9785185at2"/>
<feature type="domain" description="Methyltransferase type 11" evidence="3">
    <location>
        <begin position="76"/>
        <end position="127"/>
    </location>
</feature>
<proteinExistence type="inferred from homology"/>
<dbReference type="InterPro" id="IPR029044">
    <property type="entry name" value="Nucleotide-diphossugar_trans"/>
</dbReference>
<dbReference type="Proteomes" id="UP000318102">
    <property type="component" value="Unassembled WGS sequence"/>
</dbReference>
<dbReference type="GO" id="GO:0008757">
    <property type="term" value="F:S-adenosylmethionine-dependent methyltransferase activity"/>
    <property type="evidence" value="ECO:0007669"/>
    <property type="project" value="InterPro"/>
</dbReference>
<dbReference type="Gene3D" id="3.90.550.10">
    <property type="entry name" value="Spore Coat Polysaccharide Biosynthesis Protein SpsA, Chain A"/>
    <property type="match status" value="1"/>
</dbReference>
<accession>A0A559IP65</accession>
<sequence>MVTIKYIADEHRVRYETPYGSKYPTYHDQKLKEIFQIKPGDRVLDVGGGSRPFAYASVVTDMFFEDNRHRGGNSLQILDNIEYVQCDILSLPFKDKEFDFVICRHVLEHVALPDVAAKELSRVAKRGFVEMPSRYNEHVHGYPEHLWLCDVKEDRLIFEPKSFIRNPHKNISRKLHYSDPEFRRKFEVENRYLFCTQLYWEDSFEIEVVEKQAGVDYFDIDNPYHTVTAYLDYALNYMSFQLSQVESEIAEMLKSAQNLLPNNIFLRNIINMYTNRSKMEKGRYVSTINELINIDLLKTLKDSDENDPSKLFIQQLSDPPLVSIVVRTKNREQLLLRCLESLNQQLYSNIEVVVVNDGGKDVGLVVESLTVPYRYISYEQSVGRAAALNIGLKHANGEYINFVDDDDIVYAEHISTLMKTIVEKEVSVAYSDAMLRLEHKINDDWITYENRLDYSRDFDAELLIKTNYLPILTVLFKKELVDQSGLINESYSVLEDWDFWIRLSRVTEFEHIKQVTAEYSQRIDKDNATQNEQSAFASIRKDIERRYMSDLVL</sequence>
<dbReference type="Pfam" id="PF08241">
    <property type="entry name" value="Methyltransf_11"/>
    <property type="match status" value="1"/>
</dbReference>